<comment type="subunit">
    <text evidence="7">Component of a multi-subunit COQ enzyme complex, composed of at least COQ3, COQ4, COQ5, COQ6, COQ7 and COQ9.</text>
</comment>
<comment type="pathway">
    <text evidence="7">Cofactor biosynthesis; ubiquinone biosynthesis.</text>
</comment>
<comment type="caution">
    <text evidence="8">The sequence shown here is derived from an EMBL/GenBank/DDBJ whole genome shotgun (WGS) entry which is preliminary data.</text>
</comment>
<evidence type="ECO:0000313" key="8">
    <source>
        <dbReference type="EMBL" id="ORY54152.1"/>
    </source>
</evidence>
<sequence length="296" mass="33351">MKCSACFPRSLATASSCSITPRLAPRSLSSHLRHSSSSSSSSKPSLYPGHVPINAFQNSLLAVGSAFASLLDTSRHDMVAVLSETTGGPFLARLRTEIRSTPSGRSLLRERPRITEESVDLDKLAKMKEGSLGREYVEWLRRNKVTPDTRDPVRYIDDPELAYIMQRYRESHDFYHVLLGFGVSLPAELVVKWFELANFNLPVALLSSVFGPLRMETGERRRLMSTYGSWALKAGAQAQCLIGVEWEKEWEKDMSQLRRELGVIPPPVPFKAWRAEGRRLKKEREEQERAAKGFAV</sequence>
<dbReference type="EMBL" id="MCGR01000100">
    <property type="protein sequence ID" value="ORY54152.1"/>
    <property type="molecule type" value="Genomic_DNA"/>
</dbReference>
<dbReference type="Pfam" id="PF05019">
    <property type="entry name" value="Coq4"/>
    <property type="match status" value="1"/>
</dbReference>
<dbReference type="GO" id="GO:0031314">
    <property type="term" value="C:extrinsic component of mitochondrial inner membrane"/>
    <property type="evidence" value="ECO:0007669"/>
    <property type="project" value="UniProtKB-UniRule"/>
</dbReference>
<name>A0A1Y2D4G3_9BASI</name>
<dbReference type="GO" id="GO:0120539">
    <property type="term" value="F:4-hydroxy-3-methoxy-5-polyprenylbenzoate decarboxylase activity"/>
    <property type="evidence" value="ECO:0007669"/>
    <property type="project" value="UniProtKB-EC"/>
</dbReference>
<comment type="function">
    <text evidence="7">Lyase that catalyzes the C1-decarboxylation of 4-hydroxy-3-methoxy-5-(all-trans-polyprenyl)benzoic acid into 2-methoxy-6-(all-trans-polyprenyl)phenol during ubiquinone biosynthesis.</text>
</comment>
<evidence type="ECO:0000256" key="4">
    <source>
        <dbReference type="ARBA" id="ARBA00023136"/>
    </source>
</evidence>
<keyword evidence="4 7" id="KW-0472">Membrane</keyword>
<keyword evidence="1 7" id="KW-0831">Ubiquinone biosynthesis</keyword>
<reference evidence="8 9" key="1">
    <citation type="submission" date="2016-07" db="EMBL/GenBank/DDBJ databases">
        <title>Pervasive Adenine N6-methylation of Active Genes in Fungi.</title>
        <authorList>
            <consortium name="DOE Joint Genome Institute"/>
            <person name="Mondo S.J."/>
            <person name="Dannebaum R.O."/>
            <person name="Kuo R.C."/>
            <person name="Labutti K."/>
            <person name="Haridas S."/>
            <person name="Kuo A."/>
            <person name="Salamov A."/>
            <person name="Ahrendt S.R."/>
            <person name="Lipzen A."/>
            <person name="Sullivan W."/>
            <person name="Andreopoulos W.B."/>
            <person name="Clum A."/>
            <person name="Lindquist E."/>
            <person name="Daum C."/>
            <person name="Ramamoorthy G.K."/>
            <person name="Gryganskyi A."/>
            <person name="Culley D."/>
            <person name="Magnuson J.K."/>
            <person name="James T.Y."/>
            <person name="O'Malley M.A."/>
            <person name="Stajich J.E."/>
            <person name="Spatafora J.W."/>
            <person name="Visel A."/>
            <person name="Grigoriev I.V."/>
        </authorList>
    </citation>
    <scope>NUCLEOTIDE SEQUENCE [LARGE SCALE GENOMIC DNA]</scope>
    <source>
        <strain evidence="8 9">62-1032</strain>
    </source>
</reference>
<dbReference type="STRING" id="106004.A0A1Y2D4G3"/>
<comment type="catalytic activity">
    <reaction evidence="7">
        <text>a 4-hydroxy-3-methoxy-5-(all-trans-polyprenyl)benzoate + H(+) = a 2-methoxy-6-(all-trans-polyprenyl)phenol + CO2</text>
        <dbReference type="Rhea" id="RHEA:81179"/>
        <dbReference type="Rhea" id="RHEA-COMP:9551"/>
        <dbReference type="Rhea" id="RHEA-COMP:10931"/>
        <dbReference type="ChEBI" id="CHEBI:15378"/>
        <dbReference type="ChEBI" id="CHEBI:16526"/>
        <dbReference type="ChEBI" id="CHEBI:62731"/>
        <dbReference type="ChEBI" id="CHEBI:84443"/>
        <dbReference type="EC" id="4.1.1.130"/>
    </reaction>
</comment>
<keyword evidence="7" id="KW-0862">Zinc</keyword>
<evidence type="ECO:0000256" key="5">
    <source>
        <dbReference type="ARBA" id="ARBA00023239"/>
    </source>
</evidence>
<protein>
    <recommendedName>
        <fullName evidence="6">4-hydroxy-3-methoxy-5-polyprenylbenzoate decarboxylase</fullName>
    </recommendedName>
</protein>
<dbReference type="Proteomes" id="UP000193467">
    <property type="component" value="Unassembled WGS sequence"/>
</dbReference>
<keyword evidence="3 7" id="KW-0496">Mitochondrion</keyword>
<proteinExistence type="inferred from homology"/>
<evidence type="ECO:0000256" key="6">
    <source>
        <dbReference type="ARBA" id="ARBA00081568"/>
    </source>
</evidence>
<dbReference type="InterPro" id="IPR007715">
    <property type="entry name" value="Coq4"/>
</dbReference>
<dbReference type="HAMAP" id="MF_03111">
    <property type="entry name" value="Coq4"/>
    <property type="match status" value="1"/>
</dbReference>
<keyword evidence="9" id="KW-1185">Reference proteome</keyword>
<evidence type="ECO:0000256" key="3">
    <source>
        <dbReference type="ARBA" id="ARBA00023128"/>
    </source>
</evidence>
<dbReference type="OrthoDB" id="4249at2759"/>
<comment type="similarity">
    <text evidence="7">Belongs to the COQ4 family.</text>
</comment>
<feature type="binding site" evidence="7">
    <location>
        <position position="172"/>
    </location>
    <ligand>
        <name>Zn(2+)</name>
        <dbReference type="ChEBI" id="CHEBI:29105"/>
    </ligand>
</feature>
<evidence type="ECO:0000256" key="2">
    <source>
        <dbReference type="ARBA" id="ARBA00022792"/>
    </source>
</evidence>
<dbReference type="AlphaFoldDB" id="A0A1Y2D4G3"/>
<feature type="binding site" evidence="7">
    <location>
        <position position="173"/>
    </location>
    <ligand>
        <name>Zn(2+)</name>
        <dbReference type="ChEBI" id="CHEBI:29105"/>
    </ligand>
</feature>
<dbReference type="InParanoid" id="A0A1Y2D4G3"/>
<accession>A0A1Y2D4G3</accession>
<feature type="binding site" evidence="7">
    <location>
        <position position="176"/>
    </location>
    <ligand>
        <name>Zn(2+)</name>
        <dbReference type="ChEBI" id="CHEBI:29105"/>
    </ligand>
</feature>
<dbReference type="GO" id="GO:0008270">
    <property type="term" value="F:zinc ion binding"/>
    <property type="evidence" value="ECO:0007669"/>
    <property type="project" value="UniProtKB-UniRule"/>
</dbReference>
<dbReference type="UniPathway" id="UPA00232"/>
<feature type="binding site" evidence="7">
    <location>
        <position position="188"/>
    </location>
    <ligand>
        <name>Zn(2+)</name>
        <dbReference type="ChEBI" id="CHEBI:29105"/>
    </ligand>
</feature>
<keyword evidence="5 7" id="KW-0456">Lyase</keyword>
<gene>
    <name evidence="7" type="primary">COQ4</name>
    <name evidence="8" type="ORF">BCR35DRAFT_310429</name>
</gene>
<evidence type="ECO:0000313" key="9">
    <source>
        <dbReference type="Proteomes" id="UP000193467"/>
    </source>
</evidence>
<comment type="subcellular location">
    <subcellularLocation>
        <location evidence="7">Mitochondrion inner membrane</location>
        <topology evidence="7">Peripheral membrane protein</topology>
        <orientation evidence="7">Matrix side</orientation>
    </subcellularLocation>
</comment>
<dbReference type="PANTHER" id="PTHR12922">
    <property type="entry name" value="UBIQUINONE BIOSYNTHESIS PROTEIN"/>
    <property type="match status" value="1"/>
</dbReference>
<dbReference type="FunCoup" id="A0A1Y2D4G3">
    <property type="interactions" value="305"/>
</dbReference>
<evidence type="ECO:0000256" key="7">
    <source>
        <dbReference type="HAMAP-Rule" id="MF_03111"/>
    </source>
</evidence>
<keyword evidence="8" id="KW-0830">Ubiquinone</keyword>
<evidence type="ECO:0000256" key="1">
    <source>
        <dbReference type="ARBA" id="ARBA00022688"/>
    </source>
</evidence>
<organism evidence="8 9">
    <name type="scientific">Leucosporidium creatinivorum</name>
    <dbReference type="NCBI Taxonomy" id="106004"/>
    <lineage>
        <taxon>Eukaryota</taxon>
        <taxon>Fungi</taxon>
        <taxon>Dikarya</taxon>
        <taxon>Basidiomycota</taxon>
        <taxon>Pucciniomycotina</taxon>
        <taxon>Microbotryomycetes</taxon>
        <taxon>Leucosporidiales</taxon>
        <taxon>Leucosporidium</taxon>
    </lineage>
</organism>
<keyword evidence="2 7" id="KW-0999">Mitochondrion inner membrane</keyword>
<dbReference type="PANTHER" id="PTHR12922:SF7">
    <property type="entry name" value="UBIQUINONE BIOSYNTHESIS PROTEIN COQ4 HOMOLOG, MITOCHONDRIAL"/>
    <property type="match status" value="1"/>
</dbReference>
<keyword evidence="7" id="KW-0479">Metal-binding</keyword>
<comment type="cofactor">
    <cofactor evidence="7">
        <name>Zn(2+)</name>
        <dbReference type="ChEBI" id="CHEBI:29105"/>
    </cofactor>
</comment>
<dbReference type="InterPro" id="IPR027540">
    <property type="entry name" value="Coq4_euk"/>
</dbReference>